<dbReference type="PANTHER" id="PTHR31293">
    <property type="entry name" value="RNI-LIKE SUPERFAMILY PROTEIN"/>
    <property type="match status" value="1"/>
</dbReference>
<dbReference type="PANTHER" id="PTHR31293:SF12">
    <property type="entry name" value="RNI-LIKE SUPERFAMILY PROTEIN"/>
    <property type="match status" value="1"/>
</dbReference>
<protein>
    <recommendedName>
        <fullName evidence="1">F-box domain-containing protein</fullName>
    </recommendedName>
</protein>
<dbReference type="EMBL" id="JBDFQZ010000004">
    <property type="protein sequence ID" value="KAK9733886.1"/>
    <property type="molecule type" value="Genomic_DNA"/>
</dbReference>
<name>A0AAW1LKG7_SAPOF</name>
<reference evidence="2" key="1">
    <citation type="submission" date="2024-03" db="EMBL/GenBank/DDBJ databases">
        <title>WGS assembly of Saponaria officinalis var. Norfolk2.</title>
        <authorList>
            <person name="Jenkins J."/>
            <person name="Shu S."/>
            <person name="Grimwood J."/>
            <person name="Barry K."/>
            <person name="Goodstein D."/>
            <person name="Schmutz J."/>
            <person name="Leebens-Mack J."/>
            <person name="Osbourn A."/>
        </authorList>
    </citation>
    <scope>NUCLEOTIDE SEQUENCE [LARGE SCALE GENOMIC DNA]</scope>
    <source>
        <strain evidence="2">JIC</strain>
    </source>
</reference>
<dbReference type="SMART" id="SM00579">
    <property type="entry name" value="FBD"/>
    <property type="match status" value="1"/>
</dbReference>
<evidence type="ECO:0000313" key="2">
    <source>
        <dbReference type="EMBL" id="KAK9733886.1"/>
    </source>
</evidence>
<comment type="caution">
    <text evidence="2">The sequence shown here is derived from an EMBL/GenBank/DDBJ whole genome shotgun (WGS) entry which is preliminary data.</text>
</comment>
<dbReference type="InterPro" id="IPR001810">
    <property type="entry name" value="F-box_dom"/>
</dbReference>
<feature type="domain" description="F-box" evidence="1">
    <location>
        <begin position="20"/>
        <end position="68"/>
    </location>
</feature>
<dbReference type="CDD" id="cd22160">
    <property type="entry name" value="F-box_AtFBL13-like"/>
    <property type="match status" value="1"/>
</dbReference>
<dbReference type="InterPro" id="IPR055294">
    <property type="entry name" value="FBL60-like"/>
</dbReference>
<dbReference type="InterPro" id="IPR053781">
    <property type="entry name" value="F-box_AtFBL13-like"/>
</dbReference>
<dbReference type="AlphaFoldDB" id="A0AAW1LKG7"/>
<dbReference type="PROSITE" id="PS50181">
    <property type="entry name" value="FBOX"/>
    <property type="match status" value="1"/>
</dbReference>
<dbReference type="Pfam" id="PF00646">
    <property type="entry name" value="F-box"/>
    <property type="match status" value="1"/>
</dbReference>
<evidence type="ECO:0000313" key="3">
    <source>
        <dbReference type="Proteomes" id="UP001443914"/>
    </source>
</evidence>
<dbReference type="SUPFAM" id="SSF81383">
    <property type="entry name" value="F-box domain"/>
    <property type="match status" value="1"/>
</dbReference>
<dbReference type="InterPro" id="IPR036047">
    <property type="entry name" value="F-box-like_dom_sf"/>
</dbReference>
<accession>A0AAW1LKG7</accession>
<gene>
    <name evidence="2" type="ORF">RND81_04G098800</name>
</gene>
<sequence>MRRAKKHAKHVEDPISGNCLDRISSLPDELLGHVLSFLPTRLAVTTSILSTRWRYLFTLTTCLSFEDRPSYGSYGNHEESEIIEAARCFKEFVDKVVESHRISPIKKFSLVCHGTYDKSDLNRWFTNALQKGVQELSYKLHGWITRVSDHDGFFMCETLKWRGSLLVKIVPSWKFSCSFDKAKLRFNWTEAVEYDLELDHQLLKAAANKATELRFDPNSIQDLLTLDDDEQMPDFHSLSSLYLGESSCDAWEYVISLLDKSPQLKTVIFDSGIPCCCTSDYNCTEFCFYDSWSPSDIPLDPFSCHVDEIRVYNFCGHKVPLLLIGHLLKNASALRNLTICTDFNDDPEEELKICKELLMLPRVSKDCCVQMK</sequence>
<keyword evidence="3" id="KW-1185">Reference proteome</keyword>
<dbReference type="InterPro" id="IPR006566">
    <property type="entry name" value="FBD"/>
</dbReference>
<evidence type="ECO:0000259" key="1">
    <source>
        <dbReference type="PROSITE" id="PS50181"/>
    </source>
</evidence>
<dbReference type="Proteomes" id="UP001443914">
    <property type="component" value="Unassembled WGS sequence"/>
</dbReference>
<dbReference type="Gene3D" id="1.20.1280.50">
    <property type="match status" value="1"/>
</dbReference>
<proteinExistence type="predicted"/>
<organism evidence="2 3">
    <name type="scientific">Saponaria officinalis</name>
    <name type="common">Common soapwort</name>
    <name type="synonym">Lychnis saponaria</name>
    <dbReference type="NCBI Taxonomy" id="3572"/>
    <lineage>
        <taxon>Eukaryota</taxon>
        <taxon>Viridiplantae</taxon>
        <taxon>Streptophyta</taxon>
        <taxon>Embryophyta</taxon>
        <taxon>Tracheophyta</taxon>
        <taxon>Spermatophyta</taxon>
        <taxon>Magnoliopsida</taxon>
        <taxon>eudicotyledons</taxon>
        <taxon>Gunneridae</taxon>
        <taxon>Pentapetalae</taxon>
        <taxon>Caryophyllales</taxon>
        <taxon>Caryophyllaceae</taxon>
        <taxon>Caryophylleae</taxon>
        <taxon>Saponaria</taxon>
    </lineage>
</organism>